<dbReference type="EMBL" id="BPVZ01000122">
    <property type="protein sequence ID" value="GKV37455.1"/>
    <property type="molecule type" value="Genomic_DNA"/>
</dbReference>
<keyword evidence="1" id="KW-0479">Metal-binding</keyword>
<dbReference type="PANTHER" id="PTHR34222">
    <property type="entry name" value="GAG_PRE-INTEGRS DOMAIN-CONTAINING PROTEIN"/>
    <property type="match status" value="1"/>
</dbReference>
<dbReference type="InterPro" id="IPR054722">
    <property type="entry name" value="PolX-like_BBD"/>
</dbReference>
<dbReference type="PANTHER" id="PTHR34222:SF100">
    <property type="entry name" value="CCHC-TYPE DOMAIN-CONTAINING PROTEIN"/>
    <property type="match status" value="1"/>
</dbReference>
<dbReference type="Pfam" id="PF00098">
    <property type="entry name" value="zf-CCHC"/>
    <property type="match status" value="1"/>
</dbReference>
<gene>
    <name evidence="3" type="ORF">SLEP1_g45486</name>
</gene>
<dbReference type="PROSITE" id="PS50158">
    <property type="entry name" value="ZF_CCHC"/>
    <property type="match status" value="1"/>
</dbReference>
<dbReference type="Pfam" id="PF22936">
    <property type="entry name" value="Pol_BBD"/>
    <property type="match status" value="1"/>
</dbReference>
<protein>
    <recommendedName>
        <fullName evidence="2">CCHC-type domain-containing protein</fullName>
    </recommendedName>
</protein>
<evidence type="ECO:0000313" key="4">
    <source>
        <dbReference type="Proteomes" id="UP001054252"/>
    </source>
</evidence>
<dbReference type="Proteomes" id="UP001054252">
    <property type="component" value="Unassembled WGS sequence"/>
</dbReference>
<keyword evidence="1" id="KW-0863">Zinc-finger</keyword>
<dbReference type="GO" id="GO:0003676">
    <property type="term" value="F:nucleic acid binding"/>
    <property type="evidence" value="ECO:0007669"/>
    <property type="project" value="InterPro"/>
</dbReference>
<accession>A0AAV5LJZ7</accession>
<keyword evidence="1" id="KW-0862">Zinc</keyword>
<evidence type="ECO:0000256" key="1">
    <source>
        <dbReference type="PROSITE-ProRule" id="PRU00047"/>
    </source>
</evidence>
<evidence type="ECO:0000313" key="3">
    <source>
        <dbReference type="EMBL" id="GKV37455.1"/>
    </source>
</evidence>
<organism evidence="3 4">
    <name type="scientific">Rubroshorea leprosula</name>
    <dbReference type="NCBI Taxonomy" id="152421"/>
    <lineage>
        <taxon>Eukaryota</taxon>
        <taxon>Viridiplantae</taxon>
        <taxon>Streptophyta</taxon>
        <taxon>Embryophyta</taxon>
        <taxon>Tracheophyta</taxon>
        <taxon>Spermatophyta</taxon>
        <taxon>Magnoliopsida</taxon>
        <taxon>eudicotyledons</taxon>
        <taxon>Gunneridae</taxon>
        <taxon>Pentapetalae</taxon>
        <taxon>rosids</taxon>
        <taxon>malvids</taxon>
        <taxon>Malvales</taxon>
        <taxon>Dipterocarpaceae</taxon>
        <taxon>Rubroshorea</taxon>
    </lineage>
</organism>
<proteinExistence type="predicted"/>
<reference evidence="3 4" key="1">
    <citation type="journal article" date="2021" name="Commun. Biol.">
        <title>The genome of Shorea leprosula (Dipterocarpaceae) highlights the ecological relevance of drought in aseasonal tropical rainforests.</title>
        <authorList>
            <person name="Ng K.K.S."/>
            <person name="Kobayashi M.J."/>
            <person name="Fawcett J.A."/>
            <person name="Hatakeyama M."/>
            <person name="Paape T."/>
            <person name="Ng C.H."/>
            <person name="Ang C.C."/>
            <person name="Tnah L.H."/>
            <person name="Lee C.T."/>
            <person name="Nishiyama T."/>
            <person name="Sese J."/>
            <person name="O'Brien M.J."/>
            <person name="Copetti D."/>
            <person name="Mohd Noor M.I."/>
            <person name="Ong R.C."/>
            <person name="Putra M."/>
            <person name="Sireger I.Z."/>
            <person name="Indrioko S."/>
            <person name="Kosugi Y."/>
            <person name="Izuno A."/>
            <person name="Isagi Y."/>
            <person name="Lee S.L."/>
            <person name="Shimizu K.K."/>
        </authorList>
    </citation>
    <scope>NUCLEOTIDE SEQUENCE [LARGE SCALE GENOMIC DNA]</scope>
    <source>
        <strain evidence="3">214</strain>
    </source>
</reference>
<dbReference type="GO" id="GO:0008270">
    <property type="term" value="F:zinc ion binding"/>
    <property type="evidence" value="ECO:0007669"/>
    <property type="project" value="UniProtKB-KW"/>
</dbReference>
<keyword evidence="4" id="KW-1185">Reference proteome</keyword>
<comment type="caution">
    <text evidence="3">The sequence shown here is derived from an EMBL/GenBank/DDBJ whole genome shotgun (WGS) entry which is preliminary data.</text>
</comment>
<feature type="domain" description="CCHC-type" evidence="2">
    <location>
        <begin position="120"/>
        <end position="133"/>
    </location>
</feature>
<evidence type="ECO:0000259" key="2">
    <source>
        <dbReference type="PROSITE" id="PS50158"/>
    </source>
</evidence>
<dbReference type="InterPro" id="IPR001878">
    <property type="entry name" value="Znf_CCHC"/>
</dbReference>
<name>A0AAV5LJZ7_9ROSI</name>
<dbReference type="AlphaFoldDB" id="A0AAV5LJZ7"/>
<dbReference type="Gene3D" id="4.10.60.10">
    <property type="entry name" value="Zinc finger, CCHC-type"/>
    <property type="match status" value="1"/>
</dbReference>
<sequence length="321" mass="35488">MEAIWDQLALSKPTFNDTADIGKYIEHRDKMRLIQFLMELTNDFEPCRASLLHQSPLPTLDSALSRLFSNESRLGLLKPQRDNTVAATINKFSSSKKGQKYCRHYKKYRHAIYECSLVECHKCKQKGHIAPNCTTPLPQRSDQWKTQSKPDQFPKLVVAAAAANEDTSIHPSIGNLETLLRQMISSSSTSIALPTIPGKVSWIFDSGCCNHMTSNSTLFSTLTPNSTAPPIHTADGSQMQVSQYGQVSTSALTLPNTFLIPKLSFNLISVGQLCEIGLELIFSTHGCRVQDPQTGQILGTGSKVGRLLELTFLHISSSYVS</sequence>